<reference evidence="2" key="1">
    <citation type="submission" date="2022-11" db="UniProtKB">
        <authorList>
            <consortium name="WormBaseParasite"/>
        </authorList>
    </citation>
    <scope>IDENTIFICATION</scope>
</reference>
<evidence type="ECO:0000313" key="1">
    <source>
        <dbReference type="Proteomes" id="UP000887578"/>
    </source>
</evidence>
<accession>A0A914PW66</accession>
<name>A0A914PW66_9BILA</name>
<dbReference type="WBParaSite" id="PDA_v2.g22544.t1">
    <property type="protein sequence ID" value="PDA_v2.g22544.t1"/>
    <property type="gene ID" value="PDA_v2.g22544"/>
</dbReference>
<dbReference type="AlphaFoldDB" id="A0A914PW66"/>
<keyword evidence="1" id="KW-1185">Reference proteome</keyword>
<protein>
    <submittedName>
        <fullName evidence="2">Uncharacterized protein</fullName>
    </submittedName>
</protein>
<dbReference type="Proteomes" id="UP000887578">
    <property type="component" value="Unplaced"/>
</dbReference>
<evidence type="ECO:0000313" key="2">
    <source>
        <dbReference type="WBParaSite" id="PDA_v2.g22544.t1"/>
    </source>
</evidence>
<sequence>MDLSACFKRVSFSTPICNLKRETKDVKIVPFPKPAQVFATYFRQDFSMPDSIMFYIAKNPKSSKLYEEIIQTCKYFFATNPICVVYRLRCSSENKWYISFLSFKRTKEEKQVDLRNIDCKFWITDVFTVDPLNKEEKNVVSMISPKIYVSCVVLT</sequence>
<organism evidence="1 2">
    <name type="scientific">Panagrolaimus davidi</name>
    <dbReference type="NCBI Taxonomy" id="227884"/>
    <lineage>
        <taxon>Eukaryota</taxon>
        <taxon>Metazoa</taxon>
        <taxon>Ecdysozoa</taxon>
        <taxon>Nematoda</taxon>
        <taxon>Chromadorea</taxon>
        <taxon>Rhabditida</taxon>
        <taxon>Tylenchina</taxon>
        <taxon>Panagrolaimomorpha</taxon>
        <taxon>Panagrolaimoidea</taxon>
        <taxon>Panagrolaimidae</taxon>
        <taxon>Panagrolaimus</taxon>
    </lineage>
</organism>
<proteinExistence type="predicted"/>